<dbReference type="SUPFAM" id="SSF46785">
    <property type="entry name" value="Winged helix' DNA-binding domain"/>
    <property type="match status" value="1"/>
</dbReference>
<comment type="caution">
    <text evidence="2">The sequence shown here is derived from an EMBL/GenBank/DDBJ whole genome shotgun (WGS) entry which is preliminary data.</text>
</comment>
<organism evidence="2 3">
    <name type="scientific">Sphingobium quisquiliarum P25</name>
    <dbReference type="NCBI Taxonomy" id="1329909"/>
    <lineage>
        <taxon>Bacteria</taxon>
        <taxon>Pseudomonadati</taxon>
        <taxon>Pseudomonadota</taxon>
        <taxon>Alphaproteobacteria</taxon>
        <taxon>Sphingomonadales</taxon>
        <taxon>Sphingomonadaceae</taxon>
        <taxon>Sphingobium</taxon>
    </lineage>
</organism>
<evidence type="ECO:0000313" key="2">
    <source>
        <dbReference type="EMBL" id="EQB00414.1"/>
    </source>
</evidence>
<dbReference type="InterPro" id="IPR036390">
    <property type="entry name" value="WH_DNA-bd_sf"/>
</dbReference>
<feature type="region of interest" description="Disordered" evidence="1">
    <location>
        <begin position="20"/>
        <end position="44"/>
    </location>
</feature>
<protein>
    <recommendedName>
        <fullName evidence="4">Helix-turn-helix domain-containing protein</fullName>
    </recommendedName>
</protein>
<evidence type="ECO:0008006" key="4">
    <source>
        <dbReference type="Google" id="ProtNLM"/>
    </source>
</evidence>
<dbReference type="AlphaFoldDB" id="T0HS96"/>
<dbReference type="PATRIC" id="fig|1329909.3.peg.3504"/>
<name>T0HS96_9SPHN</name>
<keyword evidence="3" id="KW-1185">Reference proteome</keyword>
<reference evidence="2 3" key="1">
    <citation type="journal article" date="2013" name="Genome Announc.">
        <title>Draft Genome Sequence of Sphingobium quisquiliarum Strain P25T, a Novel Hexachlorocyclohexane (HCH)-Degrading Bacterium Isolated from an HCH Dumpsite.</title>
        <authorList>
            <person name="Kumar Singh A."/>
            <person name="Sangwan N."/>
            <person name="Sharma A."/>
            <person name="Gupta V."/>
            <person name="Khurana J.P."/>
            <person name="Lal R."/>
        </authorList>
    </citation>
    <scope>NUCLEOTIDE SEQUENCE [LARGE SCALE GENOMIC DNA]</scope>
    <source>
        <strain evidence="2 3">P25</strain>
    </source>
</reference>
<sequence>MGTLGFGEAMVGALAAVKTPGRSGMARKEGARQPRSGAPHPTGAPVLRDSVEAGTFEHVFFVAPAKGETDRLLRAARRILDAGRQLRSEARRDRRELTPAERLLTSLTAASVRVFEEILTLARLNKGRVFPSYDHLTQATSLGRATVARALRILESIGFLVRQRRFKRVEGDGPGPRYEQTSNAYRAFLPKIVQAYLPRWMRPAPVPDDELQREADRIEAIEHMHARLPAHEQAKAALKGPLAKVLARLDAALERKERESQKEPQPLLDSFIKEIIGVGLAGQQRHSL</sequence>
<proteinExistence type="predicted"/>
<dbReference type="RefSeq" id="WP_021239664.1">
    <property type="nucleotide sequence ID" value="NZ_ATHO01000158.1"/>
</dbReference>
<gene>
    <name evidence="2" type="ORF">L288_18210</name>
</gene>
<evidence type="ECO:0000256" key="1">
    <source>
        <dbReference type="SAM" id="MobiDB-lite"/>
    </source>
</evidence>
<evidence type="ECO:0000313" key="3">
    <source>
        <dbReference type="Proteomes" id="UP000015525"/>
    </source>
</evidence>
<accession>T0HS96</accession>
<dbReference type="Proteomes" id="UP000015525">
    <property type="component" value="Unassembled WGS sequence"/>
</dbReference>
<dbReference type="EMBL" id="ATHO01000158">
    <property type="protein sequence ID" value="EQB00414.1"/>
    <property type="molecule type" value="Genomic_DNA"/>
</dbReference>